<dbReference type="EMBL" id="CP046147">
    <property type="protein sequence ID" value="WFG38520.1"/>
    <property type="molecule type" value="Genomic_DNA"/>
</dbReference>
<evidence type="ECO:0000313" key="2">
    <source>
        <dbReference type="EMBL" id="WFG38520.1"/>
    </source>
</evidence>
<gene>
    <name evidence="1" type="ORF">GKO46_08475</name>
    <name evidence="2" type="ORF">GKO48_02480</name>
</gene>
<accession>A0AAJ5ZFR7</accession>
<dbReference type="Gene3D" id="3.40.630.30">
    <property type="match status" value="1"/>
</dbReference>
<dbReference type="Proteomes" id="UP001219901">
    <property type="component" value="Chromosome"/>
</dbReference>
<dbReference type="InterPro" id="IPR016181">
    <property type="entry name" value="Acyl_CoA_acyltransferase"/>
</dbReference>
<protein>
    <submittedName>
        <fullName evidence="2">GNAT family N-acetyltransferase</fullName>
    </submittedName>
</protein>
<keyword evidence="3" id="KW-1185">Reference proteome</keyword>
<evidence type="ECO:0000313" key="3">
    <source>
        <dbReference type="Proteomes" id="UP001219901"/>
    </source>
</evidence>
<dbReference type="Proteomes" id="UP001321249">
    <property type="component" value="Unassembled WGS sequence"/>
</dbReference>
<sequence length="117" mass="13637">MLSRFDISFRPIVTSDVANLVRWQEESEVAVWWGDTDKTHDELTEKWMRRTGALGSDYDRNTDRYIIVVDGHDIGHVQSYALRHYRNTLLRLAFRMLVVSIFLLAKPSGEIGVLELR</sequence>
<organism evidence="2 3">
    <name type="scientific">Candidatus Lucifugimonas marina</name>
    <dbReference type="NCBI Taxonomy" id="3038979"/>
    <lineage>
        <taxon>Bacteria</taxon>
        <taxon>Bacillati</taxon>
        <taxon>Chloroflexota</taxon>
        <taxon>Dehalococcoidia</taxon>
        <taxon>SAR202 cluster</taxon>
        <taxon>Candidatus Lucifugimonadales</taxon>
        <taxon>Candidatus Lucifugimonadaceae</taxon>
        <taxon>Candidatus Lucifugimonas</taxon>
    </lineage>
</organism>
<dbReference type="RefSeq" id="WP_342825121.1">
    <property type="nucleotide sequence ID" value="NZ_CP046146.1"/>
</dbReference>
<reference evidence="3 4" key="1">
    <citation type="submission" date="2019-11" db="EMBL/GenBank/DDBJ databases">
        <authorList>
            <person name="Cho J.-C."/>
        </authorList>
    </citation>
    <scope>NUCLEOTIDE SEQUENCE [LARGE SCALE GENOMIC DNA]</scope>
    <source>
        <strain evidence="2 3">JH1073</strain>
        <strain evidence="1 4">JH702</strain>
    </source>
</reference>
<evidence type="ECO:0000313" key="4">
    <source>
        <dbReference type="Proteomes" id="UP001321249"/>
    </source>
</evidence>
<proteinExistence type="predicted"/>
<evidence type="ECO:0000313" key="1">
    <source>
        <dbReference type="EMBL" id="MDG0867108.1"/>
    </source>
</evidence>
<dbReference type="AlphaFoldDB" id="A0AAJ5ZFR7"/>
<dbReference type="SUPFAM" id="SSF55729">
    <property type="entry name" value="Acyl-CoA N-acyltransferases (Nat)"/>
    <property type="match status" value="1"/>
</dbReference>
<reference evidence="2" key="2">
    <citation type="journal article" date="2023" name="Nat. Commun.">
        <title>Cultivation of marine bacteria of the SAR202 clade.</title>
        <authorList>
            <person name="Lim Y."/>
            <person name="Seo J.H."/>
            <person name="Giovannoni S.J."/>
            <person name="Kang I."/>
            <person name="Cho J.C."/>
        </authorList>
    </citation>
    <scope>NUCLEOTIDE SEQUENCE</scope>
    <source>
        <strain evidence="2">JH1073</strain>
    </source>
</reference>
<dbReference type="EMBL" id="WMBE01000002">
    <property type="protein sequence ID" value="MDG0867108.1"/>
    <property type="molecule type" value="Genomic_DNA"/>
</dbReference>
<reference evidence="3" key="3">
    <citation type="submission" date="2023-06" db="EMBL/GenBank/DDBJ databases">
        <title>Pangenomics reveal diversification of enzyme families and niche specialization in globally abundant SAR202 bacteria.</title>
        <authorList>
            <person name="Saw J.H.W."/>
        </authorList>
    </citation>
    <scope>NUCLEOTIDE SEQUENCE [LARGE SCALE GENOMIC DNA]</scope>
    <source>
        <strain evidence="3">JH1073</strain>
    </source>
</reference>
<name>A0AAJ5ZFR7_9CHLR</name>